<evidence type="ECO:0000313" key="4">
    <source>
        <dbReference type="Proteomes" id="UP000178774"/>
    </source>
</evidence>
<dbReference type="AlphaFoldDB" id="A0A1G2HWQ7"/>
<dbReference type="EMBL" id="MHOP01000002">
    <property type="protein sequence ID" value="OGZ66651.1"/>
    <property type="molecule type" value="Genomic_DNA"/>
</dbReference>
<protein>
    <recommendedName>
        <fullName evidence="2">DUF5667 domain-containing protein</fullName>
    </recommendedName>
</protein>
<dbReference type="InterPro" id="IPR043725">
    <property type="entry name" value="DUF5667"/>
</dbReference>
<feature type="domain" description="DUF5667" evidence="2">
    <location>
        <begin position="89"/>
        <end position="194"/>
    </location>
</feature>
<dbReference type="Pfam" id="PF18915">
    <property type="entry name" value="DUF5667"/>
    <property type="match status" value="1"/>
</dbReference>
<evidence type="ECO:0000313" key="3">
    <source>
        <dbReference type="EMBL" id="OGZ66651.1"/>
    </source>
</evidence>
<keyword evidence="1" id="KW-0472">Membrane</keyword>
<organism evidence="3 4">
    <name type="scientific">Candidatus Staskawiczbacteria bacterium RIFCSPHIGHO2_01_FULL_41_41</name>
    <dbReference type="NCBI Taxonomy" id="1802203"/>
    <lineage>
        <taxon>Bacteria</taxon>
        <taxon>Candidatus Staskawicziibacteriota</taxon>
    </lineage>
</organism>
<evidence type="ECO:0000256" key="1">
    <source>
        <dbReference type="SAM" id="Phobius"/>
    </source>
</evidence>
<keyword evidence="1" id="KW-0812">Transmembrane</keyword>
<gene>
    <name evidence="3" type="ORF">A2822_00440</name>
</gene>
<keyword evidence="1" id="KW-1133">Transmembrane helix</keyword>
<dbReference type="Proteomes" id="UP000178774">
    <property type="component" value="Unassembled WGS sequence"/>
</dbReference>
<accession>A0A1G2HWQ7</accession>
<comment type="caution">
    <text evidence="3">The sequence shown here is derived from an EMBL/GenBank/DDBJ whole genome shotgun (WGS) entry which is preliminary data.</text>
</comment>
<sequence>MIDNTEQKLRNIIHSSKKESLLPSEKEVIKSNLLHFIKQNPIKEKREFFHWPAVFMSMANAPTVRYVSLVAMVLVVGGGSVAFAAQNSQPGEFLYSVKTGVSEKVLAFTLFSPKAKAEFQINLAQLRLEELETIAYQNKLDGKNSAKVQALLNNHVEDVKKRVSSLNGQDKSKISVEINSRLEASLNAHAKVLGELSGKDNNSSEGLKNILDDVTGKAAQSAASRQSGELTLVVEKSNGFAKASEGKLKAAQQAINVSASLVASKQENLSAQVFAKAQADLDVARQHIVEGQKEMVIGEYAKAFIFFQNALRQAQEVKIYISNESKLELHFNLQGSLLAPIRQQMEGGGQKNDIDVKIDIDNKLNIINKQ</sequence>
<evidence type="ECO:0000259" key="2">
    <source>
        <dbReference type="Pfam" id="PF18915"/>
    </source>
</evidence>
<reference evidence="3 4" key="1">
    <citation type="journal article" date="2016" name="Nat. Commun.">
        <title>Thousands of microbial genomes shed light on interconnected biogeochemical processes in an aquifer system.</title>
        <authorList>
            <person name="Anantharaman K."/>
            <person name="Brown C.T."/>
            <person name="Hug L.A."/>
            <person name="Sharon I."/>
            <person name="Castelle C.J."/>
            <person name="Probst A.J."/>
            <person name="Thomas B.C."/>
            <person name="Singh A."/>
            <person name="Wilkins M.J."/>
            <person name="Karaoz U."/>
            <person name="Brodie E.L."/>
            <person name="Williams K.H."/>
            <person name="Hubbard S.S."/>
            <person name="Banfield J.F."/>
        </authorList>
    </citation>
    <scope>NUCLEOTIDE SEQUENCE [LARGE SCALE GENOMIC DNA]</scope>
</reference>
<name>A0A1G2HWQ7_9BACT</name>
<feature type="transmembrane region" description="Helical" evidence="1">
    <location>
        <begin position="66"/>
        <end position="85"/>
    </location>
</feature>
<proteinExistence type="predicted"/>